<sequence>MPLPAFADEMLLRQALTHRSYVNENPGMGEEDNERLEFLGDALLTFLCGEYLFADRQKLAEDEMTRRRAALVDEEQLAKFAIAIGLNSQMRLGKGAVREGGTTNPKLLSSTFEAFIGAYYLDCGSNIEPVRELVRSLFASVPDSILESRSNVDSKNRFQEWVQARIGPNPPRYQTHKAGGSDRTPIFVAIVFVNDKPYGEGRGHSKKEAEKAAAEDALGKLKKRGLL</sequence>
<evidence type="ECO:0000313" key="12">
    <source>
        <dbReference type="EMBL" id="OEJ76628.1"/>
    </source>
</evidence>
<evidence type="ECO:0000256" key="4">
    <source>
        <dbReference type="ARBA" id="ARBA00022664"/>
    </source>
</evidence>
<gene>
    <name evidence="9" type="primary">rnc</name>
    <name evidence="12" type="ORF">BH720_03470</name>
</gene>
<evidence type="ECO:0000256" key="3">
    <source>
        <dbReference type="ARBA" id="ARBA00022552"/>
    </source>
</evidence>
<feature type="binding site" evidence="9">
    <location>
        <position position="113"/>
    </location>
    <ligand>
        <name>Mg(2+)</name>
        <dbReference type="ChEBI" id="CHEBI:18420"/>
    </ligand>
</feature>
<keyword evidence="8 9" id="KW-0694">RNA-binding</keyword>
<comment type="caution">
    <text evidence="12">The sequence shown here is derived from an EMBL/GenBank/DDBJ whole genome shotgun (WGS) entry which is preliminary data.</text>
</comment>
<feature type="binding site" evidence="9">
    <location>
        <position position="37"/>
    </location>
    <ligand>
        <name>Mg(2+)</name>
        <dbReference type="ChEBI" id="CHEBI:18420"/>
    </ligand>
</feature>
<dbReference type="InterPro" id="IPR011907">
    <property type="entry name" value="RNase_III"/>
</dbReference>
<dbReference type="RefSeq" id="WP_069965767.1">
    <property type="nucleotide sequence ID" value="NZ_CM124774.1"/>
</dbReference>
<accession>A0A1E5QPQ6</accession>
<evidence type="ECO:0000256" key="2">
    <source>
        <dbReference type="ARBA" id="ARBA00010183"/>
    </source>
</evidence>
<keyword evidence="5 9" id="KW-0540">Nuclease</keyword>
<evidence type="ECO:0000256" key="9">
    <source>
        <dbReference type="HAMAP-Rule" id="MF_00104"/>
    </source>
</evidence>
<comment type="function">
    <text evidence="9">Digests double-stranded RNA. Involved in the processing of primary rRNA transcript to yield the immediate precursors to the large and small rRNAs (23S and 16S). Processes some mRNAs, and tRNAs when they are encoded in the rRNA operon. Processes pre-crRNA and tracrRNA of type II CRISPR loci if present in the organism.</text>
</comment>
<keyword evidence="9" id="KW-0963">Cytoplasm</keyword>
<feature type="active site" evidence="9">
    <location>
        <position position="41"/>
    </location>
</feature>
<keyword evidence="7 9" id="KW-0378">Hydrolase</keyword>
<keyword evidence="9" id="KW-0460">Magnesium</keyword>
<feature type="active site" evidence="9">
    <location>
        <position position="113"/>
    </location>
</feature>
<dbReference type="PANTHER" id="PTHR11207">
    <property type="entry name" value="RIBONUCLEASE III"/>
    <property type="match status" value="1"/>
</dbReference>
<dbReference type="SUPFAM" id="SSF69065">
    <property type="entry name" value="RNase III domain-like"/>
    <property type="match status" value="1"/>
</dbReference>
<dbReference type="FunFam" id="1.10.1520.10:FF:000001">
    <property type="entry name" value="Ribonuclease 3"/>
    <property type="match status" value="1"/>
</dbReference>
<dbReference type="STRING" id="1781255.BH720_03470"/>
<dbReference type="Gene3D" id="3.30.160.20">
    <property type="match status" value="1"/>
</dbReference>
<evidence type="ECO:0000259" key="10">
    <source>
        <dbReference type="PROSITE" id="PS50137"/>
    </source>
</evidence>
<dbReference type="AlphaFoldDB" id="A0A1E5QPQ6"/>
<dbReference type="GO" id="GO:0006364">
    <property type="term" value="P:rRNA processing"/>
    <property type="evidence" value="ECO:0007669"/>
    <property type="project" value="UniProtKB-UniRule"/>
</dbReference>
<dbReference type="InterPro" id="IPR036389">
    <property type="entry name" value="RNase_III_sf"/>
</dbReference>
<feature type="domain" description="RNase III" evidence="11">
    <location>
        <begin position="1"/>
        <end position="124"/>
    </location>
</feature>
<dbReference type="PANTHER" id="PTHR11207:SF0">
    <property type="entry name" value="RIBONUCLEASE 3"/>
    <property type="match status" value="1"/>
</dbReference>
<dbReference type="InterPro" id="IPR000999">
    <property type="entry name" value="RNase_III_dom"/>
</dbReference>
<dbReference type="NCBIfam" id="TIGR02191">
    <property type="entry name" value="RNaseIII"/>
    <property type="match status" value="1"/>
</dbReference>
<dbReference type="PROSITE" id="PS50137">
    <property type="entry name" value="DS_RBD"/>
    <property type="match status" value="1"/>
</dbReference>
<dbReference type="GO" id="GO:0046872">
    <property type="term" value="F:metal ion binding"/>
    <property type="evidence" value="ECO:0007669"/>
    <property type="project" value="UniProtKB-KW"/>
</dbReference>
<dbReference type="EMBL" id="MJGC01000035">
    <property type="protein sequence ID" value="OEJ76628.1"/>
    <property type="molecule type" value="Genomic_DNA"/>
</dbReference>
<dbReference type="Gene3D" id="1.10.1520.10">
    <property type="entry name" value="Ribonuclease III domain"/>
    <property type="match status" value="1"/>
</dbReference>
<dbReference type="CDD" id="cd00593">
    <property type="entry name" value="RIBOc"/>
    <property type="match status" value="1"/>
</dbReference>
<name>A0A1E5QPQ6_9CYAN</name>
<dbReference type="GO" id="GO:0003725">
    <property type="term" value="F:double-stranded RNA binding"/>
    <property type="evidence" value="ECO:0007669"/>
    <property type="project" value="TreeGrafter"/>
</dbReference>
<dbReference type="EC" id="3.1.26.3" evidence="9"/>
<proteinExistence type="inferred from homology"/>
<evidence type="ECO:0000256" key="8">
    <source>
        <dbReference type="ARBA" id="ARBA00022884"/>
    </source>
</evidence>
<dbReference type="HAMAP" id="MF_00104">
    <property type="entry name" value="RNase_III"/>
    <property type="match status" value="1"/>
</dbReference>
<dbReference type="GO" id="GO:0004525">
    <property type="term" value="F:ribonuclease III activity"/>
    <property type="evidence" value="ECO:0007669"/>
    <property type="project" value="UniProtKB-UniRule"/>
</dbReference>
<evidence type="ECO:0000256" key="5">
    <source>
        <dbReference type="ARBA" id="ARBA00022722"/>
    </source>
</evidence>
<keyword evidence="9" id="KW-0699">rRNA-binding</keyword>
<comment type="cofactor">
    <cofactor evidence="9">
        <name>Mg(2+)</name>
        <dbReference type="ChEBI" id="CHEBI:18420"/>
    </cofactor>
</comment>
<comment type="catalytic activity">
    <reaction evidence="1 9">
        <text>Endonucleolytic cleavage to 5'-phosphomonoester.</text>
        <dbReference type="EC" id="3.1.26.3"/>
    </reaction>
</comment>
<dbReference type="GO" id="GO:0008033">
    <property type="term" value="P:tRNA processing"/>
    <property type="evidence" value="ECO:0007669"/>
    <property type="project" value="UniProtKB-KW"/>
</dbReference>
<dbReference type="GO" id="GO:0019843">
    <property type="term" value="F:rRNA binding"/>
    <property type="evidence" value="ECO:0007669"/>
    <property type="project" value="UniProtKB-KW"/>
</dbReference>
<dbReference type="SMART" id="SM00535">
    <property type="entry name" value="RIBOc"/>
    <property type="match status" value="1"/>
</dbReference>
<feature type="domain" description="DRBM" evidence="10">
    <location>
        <begin position="153"/>
        <end position="223"/>
    </location>
</feature>
<comment type="subcellular location">
    <subcellularLocation>
        <location evidence="9">Cytoplasm</location>
    </subcellularLocation>
</comment>
<evidence type="ECO:0000256" key="1">
    <source>
        <dbReference type="ARBA" id="ARBA00000109"/>
    </source>
</evidence>
<dbReference type="PROSITE" id="PS50142">
    <property type="entry name" value="RNASE_3_2"/>
    <property type="match status" value="1"/>
</dbReference>
<dbReference type="SMART" id="SM00358">
    <property type="entry name" value="DSRM"/>
    <property type="match status" value="1"/>
</dbReference>
<reference evidence="12" key="1">
    <citation type="submission" date="2016-09" db="EMBL/GenBank/DDBJ databases">
        <title>Draft genome of thermotolerant cyanobacterium Desertifilum sp. strain IPPAS B-1220.</title>
        <authorList>
            <person name="Sinetova M.A."/>
            <person name="Bolakhan K."/>
            <person name="Zayadan B.K."/>
            <person name="Mironov K.S."/>
            <person name="Ustinova V."/>
            <person name="Kupriyanova E.V."/>
            <person name="Sidorov R.A."/>
            <person name="Skrypnik A.N."/>
            <person name="Gogoleva N.E."/>
            <person name="Gogolev Y.V."/>
            <person name="Los D.A."/>
        </authorList>
    </citation>
    <scope>NUCLEOTIDE SEQUENCE [LARGE SCALE GENOMIC DNA]</scope>
    <source>
        <strain evidence="12">IPPAS B-1220</strain>
    </source>
</reference>
<keyword evidence="9" id="KW-0819">tRNA processing</keyword>
<keyword evidence="6 9" id="KW-0255">Endonuclease</keyword>
<dbReference type="InterPro" id="IPR014720">
    <property type="entry name" value="dsRBD_dom"/>
</dbReference>
<dbReference type="Pfam" id="PF00035">
    <property type="entry name" value="dsrm"/>
    <property type="match status" value="1"/>
</dbReference>
<dbReference type="PROSITE" id="PS00517">
    <property type="entry name" value="RNASE_3_1"/>
    <property type="match status" value="1"/>
</dbReference>
<dbReference type="GO" id="GO:0006397">
    <property type="term" value="P:mRNA processing"/>
    <property type="evidence" value="ECO:0007669"/>
    <property type="project" value="UniProtKB-UniRule"/>
</dbReference>
<evidence type="ECO:0000256" key="7">
    <source>
        <dbReference type="ARBA" id="ARBA00022801"/>
    </source>
</evidence>
<keyword evidence="3 9" id="KW-0698">rRNA processing</keyword>
<dbReference type="SUPFAM" id="SSF54768">
    <property type="entry name" value="dsRNA-binding domain-like"/>
    <property type="match status" value="1"/>
</dbReference>
<comment type="subunit">
    <text evidence="9">Homodimer.</text>
</comment>
<dbReference type="Pfam" id="PF14622">
    <property type="entry name" value="Ribonucleas_3_3"/>
    <property type="match status" value="1"/>
</dbReference>
<organism evidence="12">
    <name type="scientific">Desertifilum tharense IPPAS B-1220</name>
    <dbReference type="NCBI Taxonomy" id="1781255"/>
    <lineage>
        <taxon>Bacteria</taxon>
        <taxon>Bacillati</taxon>
        <taxon>Cyanobacteriota</taxon>
        <taxon>Cyanophyceae</taxon>
        <taxon>Desertifilales</taxon>
        <taxon>Desertifilaceae</taxon>
        <taxon>Desertifilum</taxon>
    </lineage>
</organism>
<dbReference type="GO" id="GO:0010468">
    <property type="term" value="P:regulation of gene expression"/>
    <property type="evidence" value="ECO:0007669"/>
    <property type="project" value="TreeGrafter"/>
</dbReference>
<evidence type="ECO:0000256" key="6">
    <source>
        <dbReference type="ARBA" id="ARBA00022759"/>
    </source>
</evidence>
<keyword evidence="4 9" id="KW-0507">mRNA processing</keyword>
<keyword evidence="9" id="KW-0479">Metal-binding</keyword>
<feature type="binding site" evidence="9">
    <location>
        <position position="110"/>
    </location>
    <ligand>
        <name>Mg(2+)</name>
        <dbReference type="ChEBI" id="CHEBI:18420"/>
    </ligand>
</feature>
<protein>
    <recommendedName>
        <fullName evidence="9">Ribonuclease 3</fullName>
        <ecNumber evidence="9">3.1.26.3</ecNumber>
    </recommendedName>
    <alternativeName>
        <fullName evidence="9">Ribonuclease III</fullName>
        <shortName evidence="9">RNase III</shortName>
    </alternativeName>
</protein>
<comment type="similarity">
    <text evidence="2">Belongs to the ribonuclease III family.</text>
</comment>
<dbReference type="OrthoDB" id="9805026at2"/>
<evidence type="ECO:0000259" key="11">
    <source>
        <dbReference type="PROSITE" id="PS50142"/>
    </source>
</evidence>
<dbReference type="GO" id="GO:0005737">
    <property type="term" value="C:cytoplasm"/>
    <property type="evidence" value="ECO:0007669"/>
    <property type="project" value="UniProtKB-SubCell"/>
</dbReference>